<protein>
    <submittedName>
        <fullName evidence="4">Nucleoside triphosphate pyrophosphohydrolase</fullName>
        <ecNumber evidence="4">3.6.1.9</ecNumber>
    </submittedName>
</protein>
<evidence type="ECO:0000313" key="4">
    <source>
        <dbReference type="EMBL" id="MSS82848.1"/>
    </source>
</evidence>
<dbReference type="Pfam" id="PF03819">
    <property type="entry name" value="MazG"/>
    <property type="match status" value="2"/>
</dbReference>
<dbReference type="RefSeq" id="WP_022487367.1">
    <property type="nucleotide sequence ID" value="NZ_JAYLVM010000127.1"/>
</dbReference>
<evidence type="ECO:0000256" key="1">
    <source>
        <dbReference type="SAM" id="Coils"/>
    </source>
</evidence>
<feature type="region of interest" description="Disordered" evidence="2">
    <location>
        <begin position="264"/>
        <end position="285"/>
    </location>
</feature>
<dbReference type="NCBIfam" id="TIGR00444">
    <property type="entry name" value="mazG"/>
    <property type="match status" value="1"/>
</dbReference>
<dbReference type="CDD" id="cd11528">
    <property type="entry name" value="NTP-PPase_MazG_Nterm"/>
    <property type="match status" value="1"/>
</dbReference>
<dbReference type="InterPro" id="IPR011551">
    <property type="entry name" value="NTP_PyrPHydrolase_MazG"/>
</dbReference>
<evidence type="ECO:0000259" key="3">
    <source>
        <dbReference type="Pfam" id="PF03819"/>
    </source>
</evidence>
<dbReference type="GO" id="GO:0047429">
    <property type="term" value="F:nucleoside triphosphate diphosphatase activity"/>
    <property type="evidence" value="ECO:0007669"/>
    <property type="project" value="UniProtKB-EC"/>
</dbReference>
<keyword evidence="1" id="KW-0175">Coiled coil</keyword>
<dbReference type="GO" id="GO:0046047">
    <property type="term" value="P:TTP catabolic process"/>
    <property type="evidence" value="ECO:0007669"/>
    <property type="project" value="TreeGrafter"/>
</dbReference>
<sequence length="285" mass="32410">MKTLHEKGIHQPGVLDLRPLMELVRVLREPGGCPWDRVQTHTSMRRELVEEVYEMLEAIDDGNVAGMREEMGDVLLQVVFHARLAEEEGLFAMQDVIDDVVKKLVHRHPHVFGDTKVTGAGEVMANWETLKAQEKTERTHALDGIAKGLPALMRAYKLSAKAAKTGFDWPDAPAAWQKVEEEKDELQEAAASRDRDRTEEELGDLLFALAVYARKLDLEPETTLNRANNKFQRRFEQLEAQVKQEGKEWKDLTLEELEHRWQEAKRAVGDGQRSADQHGGTGRES</sequence>
<dbReference type="Proteomes" id="UP000441455">
    <property type="component" value="Unassembled WGS sequence"/>
</dbReference>
<dbReference type="Gene3D" id="1.10.287.1080">
    <property type="entry name" value="MazG-like"/>
    <property type="match status" value="2"/>
</dbReference>
<dbReference type="OrthoDB" id="9808939at2"/>
<gene>
    <name evidence="4" type="primary">mazG</name>
    <name evidence="4" type="ORF">FX155_09615</name>
</gene>
<dbReference type="GO" id="GO:0006203">
    <property type="term" value="P:dGTP catabolic process"/>
    <property type="evidence" value="ECO:0007669"/>
    <property type="project" value="TreeGrafter"/>
</dbReference>
<feature type="domain" description="NTP pyrophosphohydrolase MazG-like" evidence="3">
    <location>
        <begin position="39"/>
        <end position="112"/>
    </location>
</feature>
<dbReference type="FunFam" id="1.10.287.1080:FF:000001">
    <property type="entry name" value="Nucleoside triphosphate pyrophosphohydrolase"/>
    <property type="match status" value="1"/>
</dbReference>
<dbReference type="PANTHER" id="PTHR30522">
    <property type="entry name" value="NUCLEOSIDE TRIPHOSPHATE PYROPHOSPHOHYDROLASE"/>
    <property type="match status" value="1"/>
</dbReference>
<dbReference type="InterPro" id="IPR048015">
    <property type="entry name" value="NTP-PPase_MazG-like_N"/>
</dbReference>
<name>A0A6N7W400_ACIFE</name>
<dbReference type="GO" id="GO:0006950">
    <property type="term" value="P:response to stress"/>
    <property type="evidence" value="ECO:0007669"/>
    <property type="project" value="UniProtKB-ARBA"/>
</dbReference>
<dbReference type="EC" id="3.6.1.9" evidence="4"/>
<dbReference type="GO" id="GO:0046061">
    <property type="term" value="P:dATP catabolic process"/>
    <property type="evidence" value="ECO:0007669"/>
    <property type="project" value="TreeGrafter"/>
</dbReference>
<dbReference type="FunFam" id="1.10.287.1080:FF:000003">
    <property type="entry name" value="Nucleoside triphosphate pyrophosphohydrolase"/>
    <property type="match status" value="1"/>
</dbReference>
<dbReference type="GO" id="GO:0046052">
    <property type="term" value="P:UTP catabolic process"/>
    <property type="evidence" value="ECO:0007669"/>
    <property type="project" value="TreeGrafter"/>
</dbReference>
<dbReference type="EMBL" id="VULN01000015">
    <property type="protein sequence ID" value="MSS82848.1"/>
    <property type="molecule type" value="Genomic_DNA"/>
</dbReference>
<dbReference type="PANTHER" id="PTHR30522:SF0">
    <property type="entry name" value="NUCLEOSIDE TRIPHOSPHATE PYROPHOSPHOHYDROLASE"/>
    <property type="match status" value="1"/>
</dbReference>
<reference evidence="4 5" key="1">
    <citation type="submission" date="2019-08" db="EMBL/GenBank/DDBJ databases">
        <title>In-depth cultivation of the pig gut microbiome towards novel bacterial diversity and tailored functional studies.</title>
        <authorList>
            <person name="Wylensek D."/>
            <person name="Hitch T.C.A."/>
            <person name="Clavel T."/>
        </authorList>
    </citation>
    <scope>NUCLEOTIDE SEQUENCE [LARGE SCALE GENOMIC DNA]</scope>
    <source>
        <strain evidence="4 5">WCA-389-WT-5B</strain>
    </source>
</reference>
<comment type="caution">
    <text evidence="4">The sequence shown here is derived from an EMBL/GenBank/DDBJ whole genome shotgun (WGS) entry which is preliminary data.</text>
</comment>
<dbReference type="InterPro" id="IPR004518">
    <property type="entry name" value="MazG-like_dom"/>
</dbReference>
<feature type="coiled-coil region" evidence="1">
    <location>
        <begin position="179"/>
        <end position="248"/>
    </location>
</feature>
<keyword evidence="4" id="KW-0378">Hydrolase</keyword>
<evidence type="ECO:0000256" key="2">
    <source>
        <dbReference type="SAM" id="MobiDB-lite"/>
    </source>
</evidence>
<evidence type="ECO:0000313" key="5">
    <source>
        <dbReference type="Proteomes" id="UP000441455"/>
    </source>
</evidence>
<dbReference type="InterPro" id="IPR048011">
    <property type="entry name" value="NTP-PPase_MazG-like_C"/>
</dbReference>
<dbReference type="NCBIfam" id="NF007113">
    <property type="entry name" value="PRK09562.1"/>
    <property type="match status" value="1"/>
</dbReference>
<dbReference type="CDD" id="cd11529">
    <property type="entry name" value="NTP-PPase_MazG_Cterm"/>
    <property type="match status" value="1"/>
</dbReference>
<dbReference type="GO" id="GO:0046076">
    <property type="term" value="P:dTTP catabolic process"/>
    <property type="evidence" value="ECO:0007669"/>
    <property type="project" value="TreeGrafter"/>
</dbReference>
<accession>A0A6N7W400</accession>
<proteinExistence type="predicted"/>
<organism evidence="4 5">
    <name type="scientific">Acidaminococcus fermentans</name>
    <dbReference type="NCBI Taxonomy" id="905"/>
    <lineage>
        <taxon>Bacteria</taxon>
        <taxon>Bacillati</taxon>
        <taxon>Bacillota</taxon>
        <taxon>Negativicutes</taxon>
        <taxon>Acidaminococcales</taxon>
        <taxon>Acidaminococcaceae</taxon>
        <taxon>Acidaminococcus</taxon>
    </lineage>
</organism>
<feature type="domain" description="NTP pyrophosphohydrolase MazG-like" evidence="3">
    <location>
        <begin position="178"/>
        <end position="235"/>
    </location>
</feature>
<dbReference type="GO" id="GO:0046081">
    <property type="term" value="P:dUTP catabolic process"/>
    <property type="evidence" value="ECO:0007669"/>
    <property type="project" value="TreeGrafter"/>
</dbReference>
<dbReference type="SUPFAM" id="SSF101386">
    <property type="entry name" value="all-alpha NTP pyrophosphatases"/>
    <property type="match status" value="2"/>
</dbReference>
<dbReference type="AlphaFoldDB" id="A0A6N7W400"/>